<dbReference type="Gene3D" id="1.10.10.10">
    <property type="entry name" value="Winged helix-like DNA-binding domain superfamily/Winged helix DNA-binding domain"/>
    <property type="match status" value="1"/>
</dbReference>
<keyword evidence="1" id="KW-0238">DNA-binding</keyword>
<evidence type="ECO:0000313" key="3">
    <source>
        <dbReference type="Proteomes" id="UP000319499"/>
    </source>
</evidence>
<dbReference type="Proteomes" id="UP000319499">
    <property type="component" value="Unassembled WGS sequence"/>
</dbReference>
<dbReference type="GO" id="GO:0005829">
    <property type="term" value="C:cytosol"/>
    <property type="evidence" value="ECO:0007669"/>
    <property type="project" value="TreeGrafter"/>
</dbReference>
<dbReference type="GO" id="GO:0003677">
    <property type="term" value="F:DNA binding"/>
    <property type="evidence" value="ECO:0007669"/>
    <property type="project" value="UniProtKB-KW"/>
</dbReference>
<dbReference type="InterPro" id="IPR036390">
    <property type="entry name" value="WH_DNA-bd_sf"/>
</dbReference>
<dbReference type="AlphaFoldDB" id="A0A563DIJ8"/>
<dbReference type="RefSeq" id="WP_146261615.1">
    <property type="nucleotide sequence ID" value="NZ_SELG01000029.1"/>
</dbReference>
<keyword evidence="3" id="KW-1185">Reference proteome</keyword>
<dbReference type="EMBL" id="SELH01000013">
    <property type="protein sequence ID" value="TWP29919.1"/>
    <property type="molecule type" value="Genomic_DNA"/>
</dbReference>
<dbReference type="PROSITE" id="PS51197">
    <property type="entry name" value="HTH_RRF2_2"/>
    <property type="match status" value="1"/>
</dbReference>
<proteinExistence type="predicted"/>
<organism evidence="2 3">
    <name type="scientific">Apibacter muscae</name>
    <dbReference type="NCBI Taxonomy" id="2509004"/>
    <lineage>
        <taxon>Bacteria</taxon>
        <taxon>Pseudomonadati</taxon>
        <taxon>Bacteroidota</taxon>
        <taxon>Flavobacteriia</taxon>
        <taxon>Flavobacteriales</taxon>
        <taxon>Weeksellaceae</taxon>
        <taxon>Apibacter</taxon>
    </lineage>
</organism>
<dbReference type="InterPro" id="IPR036388">
    <property type="entry name" value="WH-like_DNA-bd_sf"/>
</dbReference>
<dbReference type="NCBIfam" id="TIGR00738">
    <property type="entry name" value="rrf2_super"/>
    <property type="match status" value="1"/>
</dbReference>
<dbReference type="OrthoDB" id="9802344at2"/>
<protein>
    <submittedName>
        <fullName evidence="2">Rrf2 family transcriptional regulator</fullName>
    </submittedName>
</protein>
<sequence length="145" mass="16475">MISNRCKYALKALIYIARQEMGKSVLSSEIAKDEHIPKKFLENILRDLKNAQFLTSKRGAKGGYKLNKGAEEITLIDIIRLMDGPIALIPCVSIMYNQTCDTCKNDYFCTIKETFAEVRDATLKIYEKTTLASLARKEKNTNFVI</sequence>
<dbReference type="InterPro" id="IPR000944">
    <property type="entry name" value="Tscrpt_reg_Rrf2"/>
</dbReference>
<dbReference type="SUPFAM" id="SSF46785">
    <property type="entry name" value="Winged helix' DNA-binding domain"/>
    <property type="match status" value="1"/>
</dbReference>
<dbReference type="Pfam" id="PF02082">
    <property type="entry name" value="Rrf2"/>
    <property type="match status" value="1"/>
</dbReference>
<dbReference type="PANTHER" id="PTHR33221:SF5">
    <property type="entry name" value="HTH-TYPE TRANSCRIPTIONAL REGULATOR ISCR"/>
    <property type="match status" value="1"/>
</dbReference>
<accession>A0A563DIJ8</accession>
<name>A0A563DIJ8_9FLAO</name>
<dbReference type="PANTHER" id="PTHR33221">
    <property type="entry name" value="WINGED HELIX-TURN-HELIX TRANSCRIPTIONAL REGULATOR, RRF2 FAMILY"/>
    <property type="match status" value="1"/>
</dbReference>
<gene>
    <name evidence="2" type="ORF">ETU09_02750</name>
</gene>
<reference evidence="2 3" key="1">
    <citation type="submission" date="2019-02" db="EMBL/GenBank/DDBJ databases">
        <title>Apibacter muscae sp. nov.: a novel member of the house fly microbiota.</title>
        <authorList>
            <person name="Park R."/>
        </authorList>
    </citation>
    <scope>NUCLEOTIDE SEQUENCE [LARGE SCALE GENOMIC DNA]</scope>
    <source>
        <strain evidence="2 3">AL1</strain>
    </source>
</reference>
<comment type="caution">
    <text evidence="2">The sequence shown here is derived from an EMBL/GenBank/DDBJ whole genome shotgun (WGS) entry which is preliminary data.</text>
</comment>
<dbReference type="GO" id="GO:0003700">
    <property type="term" value="F:DNA-binding transcription factor activity"/>
    <property type="evidence" value="ECO:0007669"/>
    <property type="project" value="TreeGrafter"/>
</dbReference>
<evidence type="ECO:0000256" key="1">
    <source>
        <dbReference type="ARBA" id="ARBA00023125"/>
    </source>
</evidence>
<evidence type="ECO:0000313" key="2">
    <source>
        <dbReference type="EMBL" id="TWP29919.1"/>
    </source>
</evidence>